<accession>A0A0X3AS29</accession>
<dbReference type="AlphaFoldDB" id="A0A0X3AS29"/>
<feature type="transmembrane region" description="Helical" evidence="1">
    <location>
        <begin position="99"/>
        <end position="119"/>
    </location>
</feature>
<dbReference type="Proteomes" id="UP000182761">
    <property type="component" value="Unassembled WGS sequence"/>
</dbReference>
<feature type="transmembrane region" description="Helical" evidence="1">
    <location>
        <begin position="6"/>
        <end position="24"/>
    </location>
</feature>
<keyword evidence="1" id="KW-1133">Transmembrane helix</keyword>
<gene>
    <name evidence="2" type="ORF">Ga0061079_1401</name>
</gene>
<keyword evidence="1" id="KW-0472">Membrane</keyword>
<protein>
    <submittedName>
        <fullName evidence="2">Uncharacterized protein</fullName>
    </submittedName>
</protein>
<reference evidence="2 3" key="1">
    <citation type="submission" date="2016-01" db="EMBL/GenBank/DDBJ databases">
        <authorList>
            <person name="McClelland M."/>
            <person name="Jain A."/>
            <person name="Saraogi P."/>
            <person name="Mendelson R."/>
            <person name="Westerman R."/>
            <person name="SanMiguel P."/>
            <person name="Csonka L."/>
        </authorList>
    </citation>
    <scope>NUCLEOTIDE SEQUENCE [LARGE SCALE GENOMIC DNA]</scope>
    <source>
        <strain evidence="2 3">R-53146</strain>
    </source>
</reference>
<proteinExistence type="predicted"/>
<dbReference type="EMBL" id="FCOR01000040">
    <property type="protein sequence ID" value="CVK17270.1"/>
    <property type="molecule type" value="Genomic_DNA"/>
</dbReference>
<organism evidence="2 3">
    <name type="scientific">Apibacter mensalis</name>
    <dbReference type="NCBI Taxonomy" id="1586267"/>
    <lineage>
        <taxon>Bacteria</taxon>
        <taxon>Pseudomonadati</taxon>
        <taxon>Bacteroidota</taxon>
        <taxon>Flavobacteriia</taxon>
        <taxon>Flavobacteriales</taxon>
        <taxon>Weeksellaceae</taxon>
        <taxon>Apibacter</taxon>
    </lineage>
</organism>
<keyword evidence="1" id="KW-0812">Transmembrane</keyword>
<evidence type="ECO:0000313" key="3">
    <source>
        <dbReference type="Proteomes" id="UP000182761"/>
    </source>
</evidence>
<keyword evidence="3" id="KW-1185">Reference proteome</keyword>
<evidence type="ECO:0000256" key="1">
    <source>
        <dbReference type="SAM" id="Phobius"/>
    </source>
</evidence>
<sequence length="127" mass="15031">MKLKIVFCLSLNVIFLIGLYNSYMDVKRERFIKKNQKPIICNIVELSKMAKASSKCNIEYKSKLYKNIKANVSVLKLGFNDADFYYDEEKDKVFYKVDIIRIVNLFLVGFFISLLLWFIPNNKFTLF</sequence>
<name>A0A0X3AS29_9FLAO</name>
<evidence type="ECO:0000313" key="2">
    <source>
        <dbReference type="EMBL" id="CVK17270.1"/>
    </source>
</evidence>